<gene>
    <name evidence="1" type="ORF">FBZ89_114122</name>
</gene>
<comment type="caution">
    <text evidence="1">The sequence shown here is derived from an EMBL/GenBank/DDBJ whole genome shotgun (WGS) entry which is preliminary data.</text>
</comment>
<dbReference type="AlphaFoldDB" id="A0A560F1N4"/>
<protein>
    <submittedName>
        <fullName evidence="1">Uncharacterized protein</fullName>
    </submittedName>
</protein>
<proteinExistence type="predicted"/>
<organism evidence="1 2">
    <name type="scientific">Nitrospirillum amazonense</name>
    <dbReference type="NCBI Taxonomy" id="28077"/>
    <lineage>
        <taxon>Bacteria</taxon>
        <taxon>Pseudomonadati</taxon>
        <taxon>Pseudomonadota</taxon>
        <taxon>Alphaproteobacteria</taxon>
        <taxon>Rhodospirillales</taxon>
        <taxon>Azospirillaceae</taxon>
        <taxon>Nitrospirillum</taxon>
    </lineage>
</organism>
<dbReference type="Proteomes" id="UP000319859">
    <property type="component" value="Unassembled WGS sequence"/>
</dbReference>
<evidence type="ECO:0000313" key="1">
    <source>
        <dbReference type="EMBL" id="TWB15528.1"/>
    </source>
</evidence>
<accession>A0A560F1N4</accession>
<evidence type="ECO:0000313" key="2">
    <source>
        <dbReference type="Proteomes" id="UP000319859"/>
    </source>
</evidence>
<dbReference type="EMBL" id="VITN01000014">
    <property type="protein sequence ID" value="TWB15528.1"/>
    <property type="molecule type" value="Genomic_DNA"/>
</dbReference>
<reference evidence="1 2" key="1">
    <citation type="submission" date="2019-06" db="EMBL/GenBank/DDBJ databases">
        <title>Genomic Encyclopedia of Type Strains, Phase IV (KMG-V): Genome sequencing to study the core and pangenomes of soil and plant-associated prokaryotes.</title>
        <authorList>
            <person name="Whitman W."/>
        </authorList>
    </citation>
    <scope>NUCLEOTIDE SEQUENCE [LARGE SCALE GENOMIC DNA]</scope>
    <source>
        <strain evidence="1 2">BR 11880</strain>
    </source>
</reference>
<sequence>MMTPCNTIGNFVAGCALEYMVIIDKDGDLYFG</sequence>
<name>A0A560F1N4_9PROT</name>